<reference evidence="2" key="1">
    <citation type="journal article" date="2019" name="Int. J. Syst. Evol. Microbiol.">
        <title>The Global Catalogue of Microorganisms (GCM) 10K type strain sequencing project: providing services to taxonomists for standard genome sequencing and annotation.</title>
        <authorList>
            <consortium name="The Broad Institute Genomics Platform"/>
            <consortium name="The Broad Institute Genome Sequencing Center for Infectious Disease"/>
            <person name="Wu L."/>
            <person name="Ma J."/>
        </authorList>
    </citation>
    <scope>NUCLEOTIDE SEQUENCE [LARGE SCALE GENOMIC DNA]</scope>
    <source>
        <strain evidence="2">JCM 18459</strain>
    </source>
</reference>
<evidence type="ECO:0000313" key="2">
    <source>
        <dbReference type="Proteomes" id="UP001500221"/>
    </source>
</evidence>
<comment type="caution">
    <text evidence="1">The sequence shown here is derived from an EMBL/GenBank/DDBJ whole genome shotgun (WGS) entry which is preliminary data.</text>
</comment>
<keyword evidence="2" id="KW-1185">Reference proteome</keyword>
<evidence type="ECO:0000313" key="1">
    <source>
        <dbReference type="EMBL" id="GAA5143459.1"/>
    </source>
</evidence>
<organism evidence="1 2">
    <name type="scientific">Nocardioides marinquilinus</name>
    <dbReference type="NCBI Taxonomy" id="1210400"/>
    <lineage>
        <taxon>Bacteria</taxon>
        <taxon>Bacillati</taxon>
        <taxon>Actinomycetota</taxon>
        <taxon>Actinomycetes</taxon>
        <taxon>Propionibacteriales</taxon>
        <taxon>Nocardioidaceae</taxon>
        <taxon>Nocardioides</taxon>
    </lineage>
</organism>
<gene>
    <name evidence="1" type="ORF">GCM10023340_08920</name>
</gene>
<dbReference type="Proteomes" id="UP001500221">
    <property type="component" value="Unassembled WGS sequence"/>
</dbReference>
<sequence length="63" mass="6443">MRVLSQECAGGHGGQTATHVGAARTVLVQVGPDLLAADLCLRAGQEPTEGRVRARAVAVRGHA</sequence>
<accession>A0ABP9PAN6</accession>
<dbReference type="EMBL" id="BAABKG010000001">
    <property type="protein sequence ID" value="GAA5143459.1"/>
    <property type="molecule type" value="Genomic_DNA"/>
</dbReference>
<protein>
    <submittedName>
        <fullName evidence="1">Uncharacterized protein</fullName>
    </submittedName>
</protein>
<proteinExistence type="predicted"/>
<name>A0ABP9PAN6_9ACTN</name>